<evidence type="ECO:0000313" key="2">
    <source>
        <dbReference type="Proteomes" id="UP001139103"/>
    </source>
</evidence>
<gene>
    <name evidence="1" type="ORF">LOC68_11145</name>
</gene>
<dbReference type="Proteomes" id="UP001139103">
    <property type="component" value="Unassembled WGS sequence"/>
</dbReference>
<comment type="caution">
    <text evidence="1">The sequence shown here is derived from an EMBL/GenBank/DDBJ whole genome shotgun (WGS) entry which is preliminary data.</text>
</comment>
<organism evidence="1 2">
    <name type="scientific">Blastopirellula sediminis</name>
    <dbReference type="NCBI Taxonomy" id="2894196"/>
    <lineage>
        <taxon>Bacteria</taxon>
        <taxon>Pseudomonadati</taxon>
        <taxon>Planctomycetota</taxon>
        <taxon>Planctomycetia</taxon>
        <taxon>Pirellulales</taxon>
        <taxon>Pirellulaceae</taxon>
        <taxon>Blastopirellula</taxon>
    </lineage>
</organism>
<proteinExistence type="predicted"/>
<dbReference type="RefSeq" id="WP_230218522.1">
    <property type="nucleotide sequence ID" value="NZ_JAJKFT010000008.1"/>
</dbReference>
<keyword evidence="2" id="KW-1185">Reference proteome</keyword>
<reference evidence="1" key="1">
    <citation type="submission" date="2021-11" db="EMBL/GenBank/DDBJ databases">
        <title>Genome sequence.</title>
        <authorList>
            <person name="Sun Q."/>
        </authorList>
    </citation>
    <scope>NUCLEOTIDE SEQUENCE</scope>
    <source>
        <strain evidence="1">JC732</strain>
    </source>
</reference>
<dbReference type="AlphaFoldDB" id="A0A9X1MMF9"/>
<protein>
    <recommendedName>
        <fullName evidence="3">V-type ATP synthase subunit E</fullName>
    </recommendedName>
</protein>
<dbReference type="EMBL" id="JAJKFT010000008">
    <property type="protein sequence ID" value="MCC9628955.1"/>
    <property type="molecule type" value="Genomic_DNA"/>
</dbReference>
<sequence length="216" mass="23752">MTNVANDSGGVQSLIDRIRDDGVQAARAEADLLLKNARNQASQIVDQARQEADALRSAAANEIEGHRTAALDALQLAARDTVIELKARVAARFEEFIKRLVVSATHDEELVRNLVLVLAGHTASEFIQNKEMEIRISRALFGEETLEEEGNRALLALSSDMLREGVELIPDDGIDGGARVKLVDDQLEIDLSDQAISRMIAQQMIPRFRDLLSGKQ</sequence>
<evidence type="ECO:0000313" key="1">
    <source>
        <dbReference type="EMBL" id="MCC9628955.1"/>
    </source>
</evidence>
<accession>A0A9X1MMF9</accession>
<name>A0A9X1MMF9_9BACT</name>
<evidence type="ECO:0008006" key="3">
    <source>
        <dbReference type="Google" id="ProtNLM"/>
    </source>
</evidence>
<dbReference type="Gene3D" id="1.20.5.2950">
    <property type="match status" value="1"/>
</dbReference>